<gene>
    <name evidence="2" type="ORF">FB566_2678</name>
</gene>
<dbReference type="AlphaFoldDB" id="A0A543AX26"/>
<dbReference type="InterPro" id="IPR017517">
    <property type="entry name" value="Maleyloyr_isom"/>
</dbReference>
<dbReference type="PANTHER" id="PTHR40758">
    <property type="entry name" value="CONSERVED PROTEIN"/>
    <property type="match status" value="1"/>
</dbReference>
<accession>A0A543AX26</accession>
<dbReference type="Proteomes" id="UP000317043">
    <property type="component" value="Unassembled WGS sequence"/>
</dbReference>
<name>A0A543AX26_9ACTN</name>
<dbReference type="InterPro" id="IPR034660">
    <property type="entry name" value="DinB/YfiT-like"/>
</dbReference>
<keyword evidence="3" id="KW-1185">Reference proteome</keyword>
<dbReference type="PANTHER" id="PTHR40758:SF1">
    <property type="entry name" value="CONSERVED PROTEIN"/>
    <property type="match status" value="1"/>
</dbReference>
<evidence type="ECO:0000259" key="1">
    <source>
        <dbReference type="Pfam" id="PF11716"/>
    </source>
</evidence>
<dbReference type="GO" id="GO:0005886">
    <property type="term" value="C:plasma membrane"/>
    <property type="evidence" value="ECO:0007669"/>
    <property type="project" value="TreeGrafter"/>
</dbReference>
<dbReference type="RefSeq" id="WP_142039556.1">
    <property type="nucleotide sequence ID" value="NZ_JBHTGS010000001.1"/>
</dbReference>
<dbReference type="SUPFAM" id="SSF109854">
    <property type="entry name" value="DinB/YfiT-like putative metalloenzymes"/>
    <property type="match status" value="1"/>
</dbReference>
<reference evidence="2 3" key="1">
    <citation type="submission" date="2019-06" db="EMBL/GenBank/DDBJ databases">
        <title>Sequencing the genomes of 1000 actinobacteria strains.</title>
        <authorList>
            <person name="Klenk H.-P."/>
        </authorList>
    </citation>
    <scope>NUCLEOTIDE SEQUENCE [LARGE SCALE GENOMIC DNA]</scope>
    <source>
        <strain evidence="2 3">DSM 45928</strain>
    </source>
</reference>
<evidence type="ECO:0000313" key="3">
    <source>
        <dbReference type="Proteomes" id="UP000317043"/>
    </source>
</evidence>
<dbReference type="EMBL" id="VFOW01000001">
    <property type="protein sequence ID" value="TQL77128.1"/>
    <property type="molecule type" value="Genomic_DNA"/>
</dbReference>
<sequence length="246" mass="27468">MEFSRYTTGTAREAAKLAMIADGRLDEPVPTCPEWTMADLVRHVAIVYNHKTHGMRHGELADQQLTEQGDPIAQLRTALGDLLAEFAARRPDQNTPTWFETDQTVGFWMRRMAHETIVHRADAELAAGQPISPVDDDLAEDGVDEILGFIPWGVTRFPHKGRKVGGLLAGTTLAIATPQRRRLITIHPDHIDVAETLDGDPAVTVLADPTTVQQWLWRRVDNDAMTITGDRDVAERWYRALEEFGG</sequence>
<comment type="caution">
    <text evidence="2">The sequence shown here is derived from an EMBL/GenBank/DDBJ whole genome shotgun (WGS) entry which is preliminary data.</text>
</comment>
<protein>
    <submittedName>
        <fullName evidence="2">Uncharacterized protein (TIGR03083 family)</fullName>
    </submittedName>
</protein>
<dbReference type="GO" id="GO:0046872">
    <property type="term" value="F:metal ion binding"/>
    <property type="evidence" value="ECO:0007669"/>
    <property type="project" value="InterPro"/>
</dbReference>
<organism evidence="2 3">
    <name type="scientific">Stackebrandtia endophytica</name>
    <dbReference type="NCBI Taxonomy" id="1496996"/>
    <lineage>
        <taxon>Bacteria</taxon>
        <taxon>Bacillati</taxon>
        <taxon>Actinomycetota</taxon>
        <taxon>Actinomycetes</taxon>
        <taxon>Glycomycetales</taxon>
        <taxon>Glycomycetaceae</taxon>
        <taxon>Stackebrandtia</taxon>
    </lineage>
</organism>
<dbReference type="InterPro" id="IPR024344">
    <property type="entry name" value="MDMPI_metal-binding"/>
</dbReference>
<dbReference type="NCBIfam" id="TIGR03083">
    <property type="entry name" value="maleylpyruvate isomerase family mycothiol-dependent enzyme"/>
    <property type="match status" value="1"/>
</dbReference>
<dbReference type="InParanoid" id="A0A543AX26"/>
<dbReference type="Pfam" id="PF11716">
    <property type="entry name" value="MDMPI_N"/>
    <property type="match status" value="1"/>
</dbReference>
<dbReference type="OrthoDB" id="3671213at2"/>
<proteinExistence type="predicted"/>
<evidence type="ECO:0000313" key="2">
    <source>
        <dbReference type="EMBL" id="TQL77128.1"/>
    </source>
</evidence>
<feature type="domain" description="Mycothiol-dependent maleylpyruvate isomerase metal-binding" evidence="1">
    <location>
        <begin position="9"/>
        <end position="123"/>
    </location>
</feature>